<proteinExistence type="predicted"/>
<sequence>MSVETRAYDKPNDDGFPPDPVVVLVATGTTDVSRLVHALARGNSEQIRLAEQISRQLRRHNAGRAALSLLKAHGGADFAEEPKPPQRQWAVRHPEVTLCVHRSRHSALFTLAQVPGGVLVTRMSDEGDDAWVPESGNPYASLDENAAIPPRYVDVHLHATTEEPARG</sequence>
<keyword evidence="2" id="KW-1185">Reference proteome</keyword>
<dbReference type="EMBL" id="BNAR01000018">
    <property type="protein sequence ID" value="GHH57539.1"/>
    <property type="molecule type" value="Genomic_DNA"/>
</dbReference>
<comment type="caution">
    <text evidence="1">The sequence shown here is derived from an EMBL/GenBank/DDBJ whole genome shotgun (WGS) entry which is preliminary data.</text>
</comment>
<protein>
    <submittedName>
        <fullName evidence="1">Uncharacterized protein</fullName>
    </submittedName>
</protein>
<gene>
    <name evidence="1" type="ORF">GCM10017774_77200</name>
</gene>
<reference evidence="2" key="1">
    <citation type="journal article" date="2019" name="Int. J. Syst. Evol. Microbiol.">
        <title>The Global Catalogue of Microorganisms (GCM) 10K type strain sequencing project: providing services to taxonomists for standard genome sequencing and annotation.</title>
        <authorList>
            <consortium name="The Broad Institute Genomics Platform"/>
            <consortium name="The Broad Institute Genome Sequencing Center for Infectious Disease"/>
            <person name="Wu L."/>
            <person name="Ma J."/>
        </authorList>
    </citation>
    <scope>NUCLEOTIDE SEQUENCE [LARGE SCALE GENOMIC DNA]</scope>
    <source>
        <strain evidence="2">CGMCC 4.7367</strain>
    </source>
</reference>
<evidence type="ECO:0000313" key="2">
    <source>
        <dbReference type="Proteomes" id="UP000605568"/>
    </source>
</evidence>
<name>A0ABQ3MTT7_9PSEU</name>
<accession>A0ABQ3MTT7</accession>
<dbReference type="Proteomes" id="UP000605568">
    <property type="component" value="Unassembled WGS sequence"/>
</dbReference>
<organism evidence="1 2">
    <name type="scientific">Lentzea cavernae</name>
    <dbReference type="NCBI Taxonomy" id="2020703"/>
    <lineage>
        <taxon>Bacteria</taxon>
        <taxon>Bacillati</taxon>
        <taxon>Actinomycetota</taxon>
        <taxon>Actinomycetes</taxon>
        <taxon>Pseudonocardiales</taxon>
        <taxon>Pseudonocardiaceae</taxon>
        <taxon>Lentzea</taxon>
    </lineage>
</organism>
<dbReference type="RefSeq" id="WP_191304360.1">
    <property type="nucleotide sequence ID" value="NZ_BNAR01000018.1"/>
</dbReference>
<evidence type="ECO:0000313" key="1">
    <source>
        <dbReference type="EMBL" id="GHH57539.1"/>
    </source>
</evidence>